<comment type="caution">
    <text evidence="2">The sequence shown here is derived from an EMBL/GenBank/DDBJ whole genome shotgun (WGS) entry which is preliminary data.</text>
</comment>
<dbReference type="RefSeq" id="WP_019940375.1">
    <property type="nucleotide sequence ID" value="NZ_BMLI01000002.1"/>
</dbReference>
<evidence type="ECO:0008006" key="4">
    <source>
        <dbReference type="Google" id="ProtNLM"/>
    </source>
</evidence>
<dbReference type="Proteomes" id="UP000632339">
    <property type="component" value="Unassembled WGS sequence"/>
</dbReference>
<dbReference type="EMBL" id="BMLI01000002">
    <property type="protein sequence ID" value="GGN00080.1"/>
    <property type="molecule type" value="Genomic_DNA"/>
</dbReference>
<name>A0ABQ2I6K9_9BACT</name>
<keyword evidence="3" id="KW-1185">Reference proteome</keyword>
<proteinExistence type="predicted"/>
<evidence type="ECO:0000313" key="2">
    <source>
        <dbReference type="EMBL" id="GGN00080.1"/>
    </source>
</evidence>
<accession>A0ABQ2I6K9</accession>
<sequence>MSDIIKQKIWEIIASHTSPAEVEWLQQKSVSTPGVSTPGVSTPGVSTPGASTRGSSAPIELMTAFVAAPRFLSKKIINTSEAEQAALNLEIPGFSVNGWSLVRLSRVWLLTQLDPSDKEDYTKSIETLFDTAEMNELVALYSALPLLSYPDQWLFRATDAVRSNMGFVFDAIALHNPFPEQYFSELAWNQLVLKTIFNDKPIHFIEGLENRMNEKLAVTLSDFAHERWAAGRSVPAQVWRLTGKYLNPALLADMQHLFDSEKEEDRQAAALACGEATLPAANYLLAKYTDLEKSVKSGALTWADLEH</sequence>
<organism evidence="2 3">
    <name type="scientific">Dyadobacter beijingensis</name>
    <dbReference type="NCBI Taxonomy" id="365489"/>
    <lineage>
        <taxon>Bacteria</taxon>
        <taxon>Pseudomonadati</taxon>
        <taxon>Bacteroidota</taxon>
        <taxon>Cytophagia</taxon>
        <taxon>Cytophagales</taxon>
        <taxon>Spirosomataceae</taxon>
        <taxon>Dyadobacter</taxon>
    </lineage>
</organism>
<dbReference type="NCBIfam" id="NF035938">
    <property type="entry name" value="EboA_domain"/>
    <property type="match status" value="1"/>
</dbReference>
<gene>
    <name evidence="2" type="ORF">GCM10010967_37750</name>
</gene>
<evidence type="ECO:0000313" key="3">
    <source>
        <dbReference type="Proteomes" id="UP000632339"/>
    </source>
</evidence>
<dbReference type="InterPro" id="IPR047715">
    <property type="entry name" value="EboA_dom"/>
</dbReference>
<evidence type="ECO:0000256" key="1">
    <source>
        <dbReference type="SAM" id="MobiDB-lite"/>
    </source>
</evidence>
<reference evidence="3" key="1">
    <citation type="journal article" date="2019" name="Int. J. Syst. Evol. Microbiol.">
        <title>The Global Catalogue of Microorganisms (GCM) 10K type strain sequencing project: providing services to taxonomists for standard genome sequencing and annotation.</title>
        <authorList>
            <consortium name="The Broad Institute Genomics Platform"/>
            <consortium name="The Broad Institute Genome Sequencing Center for Infectious Disease"/>
            <person name="Wu L."/>
            <person name="Ma J."/>
        </authorList>
    </citation>
    <scope>NUCLEOTIDE SEQUENCE [LARGE SCALE GENOMIC DNA]</scope>
    <source>
        <strain evidence="3">CGMCC 1.6375</strain>
    </source>
</reference>
<protein>
    <recommendedName>
        <fullName evidence="4">EboA domain-containing protein</fullName>
    </recommendedName>
</protein>
<feature type="region of interest" description="Disordered" evidence="1">
    <location>
        <begin position="31"/>
        <end position="54"/>
    </location>
</feature>